<dbReference type="CDD" id="cd00093">
    <property type="entry name" value="HTH_XRE"/>
    <property type="match status" value="1"/>
</dbReference>
<evidence type="ECO:0000313" key="2">
    <source>
        <dbReference type="Proteomes" id="UP000675920"/>
    </source>
</evidence>
<feature type="domain" description="HTH cro/C1-type" evidence="1">
    <location>
        <begin position="15"/>
        <end position="69"/>
    </location>
</feature>
<dbReference type="InterPro" id="IPR001387">
    <property type="entry name" value="Cro/C1-type_HTH"/>
</dbReference>
<dbReference type="PROSITE" id="PS50943">
    <property type="entry name" value="HTH_CROC1"/>
    <property type="match status" value="1"/>
</dbReference>
<dbReference type="InterPro" id="IPR010982">
    <property type="entry name" value="Lambda_DNA-bd_dom_sf"/>
</dbReference>
<dbReference type="Pfam" id="PF01381">
    <property type="entry name" value="HTH_3"/>
    <property type="match status" value="1"/>
</dbReference>
<evidence type="ECO:0000259" key="1">
    <source>
        <dbReference type="PROSITE" id="PS50943"/>
    </source>
</evidence>
<dbReference type="Gene3D" id="1.10.260.40">
    <property type="entry name" value="lambda repressor-like DNA-binding domains"/>
    <property type="match status" value="1"/>
</dbReference>
<protein>
    <submittedName>
        <fullName evidence="3">Helix-turn-helix domain-containing protein</fullName>
    </submittedName>
</protein>
<dbReference type="OrthoDB" id="8757559at2"/>
<reference evidence="3" key="1">
    <citation type="journal article" date="2010" name="Proteins">
        <title>The crystal structure of NGO0477 from Neisseria gonorrhoeae reveals a novel protein fold incorporating a helix-turn-helix motif.</title>
        <authorList>
            <person name="Ren J."/>
            <person name="Sainsbury S."/>
            <person name="Nettleship J.E."/>
            <person name="Saunders N.J."/>
            <person name="Owens R.J."/>
        </authorList>
    </citation>
    <scope>NUCLEOTIDE SEQUENCE</scope>
</reference>
<evidence type="ECO:0000313" key="3">
    <source>
        <dbReference type="RefSeq" id="WP_034411933.1"/>
    </source>
</evidence>
<reference evidence="3" key="2">
    <citation type="submission" date="2025-08" db="UniProtKB">
        <authorList>
            <consortium name="RefSeq"/>
        </authorList>
    </citation>
    <scope>IDENTIFICATION</scope>
</reference>
<organism evidence="2 3">
    <name type="scientific">Derxia gummosa DSM 723</name>
    <dbReference type="NCBI Taxonomy" id="1121388"/>
    <lineage>
        <taxon>Bacteria</taxon>
        <taxon>Pseudomonadati</taxon>
        <taxon>Pseudomonadota</taxon>
        <taxon>Betaproteobacteria</taxon>
        <taxon>Burkholderiales</taxon>
        <taxon>Alcaligenaceae</taxon>
        <taxon>Derxia</taxon>
    </lineage>
</organism>
<dbReference type="SUPFAM" id="SSF47413">
    <property type="entry name" value="lambda repressor-like DNA-binding domains"/>
    <property type="match status" value="1"/>
</dbReference>
<name>A0A8B6X7H6_9BURK</name>
<proteinExistence type="predicted"/>
<accession>A0A8B6X7H6</accession>
<keyword evidence="2" id="KW-1185">Reference proteome</keyword>
<sequence length="87" mass="9561">MRQRLITPLQAGQLLTARRKSRGQPQAALASQLGISQNRLSELESSPERITLDRLLLLADALGFELVLQDKGEDAAPLGVRESAPEW</sequence>
<dbReference type="GO" id="GO:0003677">
    <property type="term" value="F:DNA binding"/>
    <property type="evidence" value="ECO:0007669"/>
    <property type="project" value="InterPro"/>
</dbReference>
<dbReference type="SMART" id="SM00530">
    <property type="entry name" value="HTH_XRE"/>
    <property type="match status" value="1"/>
</dbReference>
<dbReference type="AlphaFoldDB" id="A0A8B6X7H6"/>
<dbReference type="Proteomes" id="UP000675920">
    <property type="component" value="Unplaced"/>
</dbReference>
<dbReference type="RefSeq" id="WP_034411933.1">
    <property type="nucleotide sequence ID" value="NZ_AXWS01000014.1"/>
</dbReference>